<feature type="compositionally biased region" description="Basic and acidic residues" evidence="1">
    <location>
        <begin position="428"/>
        <end position="438"/>
    </location>
</feature>
<organism evidence="2 3">
    <name type="scientific">Hydnomerulius pinastri MD-312</name>
    <dbReference type="NCBI Taxonomy" id="994086"/>
    <lineage>
        <taxon>Eukaryota</taxon>
        <taxon>Fungi</taxon>
        <taxon>Dikarya</taxon>
        <taxon>Basidiomycota</taxon>
        <taxon>Agaricomycotina</taxon>
        <taxon>Agaricomycetes</taxon>
        <taxon>Agaricomycetidae</taxon>
        <taxon>Boletales</taxon>
        <taxon>Boletales incertae sedis</taxon>
        <taxon>Leucogyrophana</taxon>
    </lineage>
</organism>
<feature type="compositionally biased region" description="Pro residues" evidence="1">
    <location>
        <begin position="441"/>
        <end position="451"/>
    </location>
</feature>
<dbReference type="Gene3D" id="1.25.40.10">
    <property type="entry name" value="Tetratricopeptide repeat domain"/>
    <property type="match status" value="1"/>
</dbReference>
<dbReference type="OrthoDB" id="2690880at2759"/>
<dbReference type="HOGENOM" id="CLU_322635_0_0_1"/>
<evidence type="ECO:0000313" key="2">
    <source>
        <dbReference type="EMBL" id="KIJ58359.1"/>
    </source>
</evidence>
<keyword evidence="3" id="KW-1185">Reference proteome</keyword>
<protein>
    <recommendedName>
        <fullName evidence="4">C2 domain-containing protein</fullName>
    </recommendedName>
</protein>
<accession>A0A0C9UZA2</accession>
<feature type="region of interest" description="Disordered" evidence="1">
    <location>
        <begin position="428"/>
        <end position="451"/>
    </location>
</feature>
<dbReference type="SUPFAM" id="SSF48452">
    <property type="entry name" value="TPR-like"/>
    <property type="match status" value="1"/>
</dbReference>
<sequence>MNHAIKWAIGQLRAGISSRPTRGLGDSFTPLQACFNSMSDSFQDVYAKHLQHADYGYPLRMPEPMSTLPQNYQDGGLEIGDVGIVDSKGQFDVLFNICKRNDNPLHDPRGVPKNFQPVQRGDVKSSDNAISAGPIHSHGIKHILQPNKPRPADYEFDSSTPAGAILILPHGAMSVELLSPEQFREVAAKNALDWYEFAKKRYGVQHLDRSLYIITGFYKARSWSLGSFNNPTDATGKILARRDDNNPNIYLLEFTFPADRRHSCGGDDSGSINQTVFITGFKITVSGWLPDPIVLRVTESETTWFILVRLFKACLSRLRGFSGGYKQRAAISVEHSPQLSQPFHPSDIINRFLLSKNPNARVAITHDNQWMDMMKEGLTHEDLLQEDRLGTFLTRYYTISVDSEHENTAVFLQGKADGTMNSVSPIVDPHDPSPKLEMSDPPAPELGVSPPPTPSLDNPWIVITHIRAQNIPSGLKRIPVGFYVLVQFDGAQRRTQNKSVRLNDSGIAWEDEILLPSKVFDKVRFTVYASFELEPMLGNGEALYTSESRVEELVGGTYLITFSPGELGTAAPVPSLLVTLGRWYSNHPAVAPSGDDSNLHSEEFSVLVRETDLGQESLLRYHNEYQREDLENAVQHFECALRKYPSTHRYHAVVLVNLAKAKFISYQIDPTRANLKKALEELVELYGQVLDLRRPGHPDRPATLLQLAQTLLFCYEKQGCDGSVANEINKLMPELQNFSEDSHERRAADLVLETLERCRVVNSGSLAELDELVWKLKCSATVPPDGYFDKPQRLINLSTTLWRRYEKHGELSDLDHSLEINKQALQLLPGRHPDRVSCLRTLGAALWRLFEIRGDLSDLEKSIVMAQEALQLIPEGHPERLYWVTNSTAILLRCQNA</sequence>
<dbReference type="AlphaFoldDB" id="A0A0C9UZA2"/>
<dbReference type="Proteomes" id="UP000053820">
    <property type="component" value="Unassembled WGS sequence"/>
</dbReference>
<feature type="region of interest" description="Disordered" evidence="1">
    <location>
        <begin position="105"/>
        <end position="131"/>
    </location>
</feature>
<evidence type="ECO:0000256" key="1">
    <source>
        <dbReference type="SAM" id="MobiDB-lite"/>
    </source>
</evidence>
<evidence type="ECO:0000313" key="3">
    <source>
        <dbReference type="Proteomes" id="UP000053820"/>
    </source>
</evidence>
<gene>
    <name evidence="2" type="ORF">HYDPIDRAFT_141567</name>
</gene>
<name>A0A0C9UZA2_9AGAM</name>
<dbReference type="EMBL" id="KN839949">
    <property type="protein sequence ID" value="KIJ58359.1"/>
    <property type="molecule type" value="Genomic_DNA"/>
</dbReference>
<proteinExistence type="predicted"/>
<evidence type="ECO:0008006" key="4">
    <source>
        <dbReference type="Google" id="ProtNLM"/>
    </source>
</evidence>
<dbReference type="InterPro" id="IPR011990">
    <property type="entry name" value="TPR-like_helical_dom_sf"/>
</dbReference>
<reference evidence="2 3" key="1">
    <citation type="submission" date="2014-04" db="EMBL/GenBank/DDBJ databases">
        <title>Evolutionary Origins and Diversification of the Mycorrhizal Mutualists.</title>
        <authorList>
            <consortium name="DOE Joint Genome Institute"/>
            <consortium name="Mycorrhizal Genomics Consortium"/>
            <person name="Kohler A."/>
            <person name="Kuo A."/>
            <person name="Nagy L.G."/>
            <person name="Floudas D."/>
            <person name="Copeland A."/>
            <person name="Barry K.W."/>
            <person name="Cichocki N."/>
            <person name="Veneault-Fourrey C."/>
            <person name="LaButti K."/>
            <person name="Lindquist E.A."/>
            <person name="Lipzen A."/>
            <person name="Lundell T."/>
            <person name="Morin E."/>
            <person name="Murat C."/>
            <person name="Riley R."/>
            <person name="Ohm R."/>
            <person name="Sun H."/>
            <person name="Tunlid A."/>
            <person name="Henrissat B."/>
            <person name="Grigoriev I.V."/>
            <person name="Hibbett D.S."/>
            <person name="Martin F."/>
        </authorList>
    </citation>
    <scope>NUCLEOTIDE SEQUENCE [LARGE SCALE GENOMIC DNA]</scope>
    <source>
        <strain evidence="2 3">MD-312</strain>
    </source>
</reference>